<reference evidence="2 3" key="2">
    <citation type="submission" date="2017-02" db="EMBL/GenBank/DDBJ databases">
        <title>A genome survey and senescence transcriptome analysis in Lentinula edodes.</title>
        <authorList>
            <person name="Sakamoto Y."/>
            <person name="Nakade K."/>
            <person name="Sato S."/>
            <person name="Yoshida Y."/>
            <person name="Miyazaki K."/>
            <person name="Natsume S."/>
            <person name="Konno N."/>
        </authorList>
    </citation>
    <scope>NUCLEOTIDE SEQUENCE [LARGE SCALE GENOMIC DNA]</scope>
    <source>
        <strain evidence="2 3">NBRC 111202</strain>
    </source>
</reference>
<dbReference type="Proteomes" id="UP000188533">
    <property type="component" value="Unassembled WGS sequence"/>
</dbReference>
<reference evidence="2 3" key="1">
    <citation type="submission" date="2016-08" db="EMBL/GenBank/DDBJ databases">
        <authorList>
            <consortium name="Lentinula edodes genome sequencing consortium"/>
            <person name="Sakamoto Y."/>
            <person name="Nakade K."/>
            <person name="Sato S."/>
            <person name="Yoshida Y."/>
            <person name="Miyazaki K."/>
            <person name="Natsume S."/>
            <person name="Konno N."/>
        </authorList>
    </citation>
    <scope>NUCLEOTIDE SEQUENCE [LARGE SCALE GENOMIC DNA]</scope>
    <source>
        <strain evidence="2 3">NBRC 111202</strain>
    </source>
</reference>
<evidence type="ECO:0000313" key="3">
    <source>
        <dbReference type="Proteomes" id="UP000188533"/>
    </source>
</evidence>
<dbReference type="SUPFAM" id="SSF49899">
    <property type="entry name" value="Concanavalin A-like lectins/glucanases"/>
    <property type="match status" value="1"/>
</dbReference>
<dbReference type="CDD" id="cd13426">
    <property type="entry name" value="Peptidase_G1"/>
    <property type="match status" value="1"/>
</dbReference>
<keyword evidence="3" id="KW-1185">Reference proteome</keyword>
<dbReference type="InterPro" id="IPR013320">
    <property type="entry name" value="ConA-like_dom_sf"/>
</dbReference>
<accession>A0A1Q3EG74</accession>
<proteinExistence type="predicted"/>
<dbReference type="Gene3D" id="2.60.120.700">
    <property type="entry name" value="Peptidase G1"/>
    <property type="match status" value="1"/>
</dbReference>
<dbReference type="InterPro" id="IPR038656">
    <property type="entry name" value="Peptidase_G1_sf"/>
</dbReference>
<feature type="active site" description="Proton acceptor" evidence="1">
    <location>
        <position position="279"/>
    </location>
</feature>
<dbReference type="PANTHER" id="PTHR37536:SF1">
    <property type="entry name" value="ASPERGILLOPEPSIN, PUTAITVE (AFU_ORTHOLOGUE AFUA_7G01200)"/>
    <property type="match status" value="1"/>
</dbReference>
<dbReference type="InterPro" id="IPR000250">
    <property type="entry name" value="Peptidase_G1"/>
</dbReference>
<dbReference type="PRINTS" id="PR00977">
    <property type="entry name" value="SCYTLDPTASE"/>
</dbReference>
<evidence type="ECO:0000256" key="1">
    <source>
        <dbReference type="PIRSR" id="PIRSR600250-50"/>
    </source>
</evidence>
<gene>
    <name evidence="2" type="ORF">LENED_008122</name>
</gene>
<evidence type="ECO:0000313" key="2">
    <source>
        <dbReference type="EMBL" id="GAW06218.1"/>
    </source>
</evidence>
<organism evidence="2 3">
    <name type="scientific">Lentinula edodes</name>
    <name type="common">Shiitake mushroom</name>
    <name type="synonym">Lentinus edodes</name>
    <dbReference type="NCBI Taxonomy" id="5353"/>
    <lineage>
        <taxon>Eukaryota</taxon>
        <taxon>Fungi</taxon>
        <taxon>Dikarya</taxon>
        <taxon>Basidiomycota</taxon>
        <taxon>Agaricomycotina</taxon>
        <taxon>Agaricomycetes</taxon>
        <taxon>Agaricomycetidae</taxon>
        <taxon>Agaricales</taxon>
        <taxon>Marasmiineae</taxon>
        <taxon>Omphalotaceae</taxon>
        <taxon>Lentinula</taxon>
    </lineage>
</organism>
<dbReference type="STRING" id="5353.A0A1Q3EG74"/>
<protein>
    <submittedName>
        <fullName evidence="2">Aspergillopepsin-2</fullName>
    </submittedName>
</protein>
<dbReference type="Pfam" id="PF01828">
    <property type="entry name" value="Peptidase_A4"/>
    <property type="match status" value="1"/>
</dbReference>
<dbReference type="GO" id="GO:0070007">
    <property type="term" value="F:glutamic-type endopeptidase activity"/>
    <property type="evidence" value="ECO:0007669"/>
    <property type="project" value="InterPro"/>
</dbReference>
<dbReference type="PANTHER" id="PTHR37536">
    <property type="entry name" value="PUTATIVE (AFU_ORTHOLOGUE AFUA_3G02970)-RELATED"/>
    <property type="match status" value="1"/>
</dbReference>
<dbReference type="EMBL" id="BDGU01000309">
    <property type="protein sequence ID" value="GAW06218.1"/>
    <property type="molecule type" value="Genomic_DNA"/>
</dbReference>
<name>A0A1Q3EG74_LENED</name>
<dbReference type="AlphaFoldDB" id="A0A1Q3EG74"/>
<sequence length="343" mass="37214">MFGFPHSSDSTPVYENIRLEVNILNDIFYKPPTVKWGFEVAQIICAATTSFRISNLRSQRFDYKYRERVFIIRSLIIQISASQLLPNSHTHYEVLGRPRPGSNLSQRIASRRANGRKSQPKIKSQSSIVETNSTFHEEYSENWAGVFFESPPSGETYSTVTGTFTVPSISGNGAASAWVGIDGVTYTDAILQAGLDFTISDGTISYDAWYEWYPDAAFDISGFDISEGDSITVTVDATSGTEGTITLENTSTGQSVTQTVNAPDSSATLGGQNVEWIVEDFEENGSLVTLCDFGTITFTDASASAGSSTVDLTDGDIVDISQDNQVLTATTVGSSTSITVTYQ</sequence>
<dbReference type="GO" id="GO:0006508">
    <property type="term" value="P:proteolysis"/>
    <property type="evidence" value="ECO:0007669"/>
    <property type="project" value="InterPro"/>
</dbReference>
<comment type="caution">
    <text evidence="2">The sequence shown here is derived from an EMBL/GenBank/DDBJ whole genome shotgun (WGS) entry which is preliminary data.</text>
</comment>